<evidence type="ECO:0000313" key="1">
    <source>
        <dbReference type="EMBL" id="VFV40389.1"/>
    </source>
</evidence>
<accession>A0A485P827</accession>
<gene>
    <name evidence="1" type="ORF">LYPA_23C000835</name>
</gene>
<sequence length="104" mass="12037">MLQSASQSFLVSAQRGGRPCLLKRRENLETWQRWTRGNKKEFAGFQCTQGSLLRPFSCFVLSIAPKSKKNIPAYPLVMLQRNWERRGIILPQMTSSPTKRRLLN</sequence>
<dbReference type="AlphaFoldDB" id="A0A485P827"/>
<reference evidence="1 2" key="1">
    <citation type="submission" date="2019-01" db="EMBL/GenBank/DDBJ databases">
        <authorList>
            <person name="Alioto T."/>
            <person name="Alioto T."/>
        </authorList>
    </citation>
    <scope>NUCLEOTIDE SEQUENCE [LARGE SCALE GENOMIC DNA]</scope>
</reference>
<proteinExistence type="predicted"/>
<protein>
    <submittedName>
        <fullName evidence="1">Uncharacterized protein</fullName>
    </submittedName>
</protein>
<name>A0A485P827_LYNPA</name>
<keyword evidence="2" id="KW-1185">Reference proteome</keyword>
<organism evidence="1 2">
    <name type="scientific">Lynx pardinus</name>
    <name type="common">Iberian lynx</name>
    <name type="synonym">Felis pardina</name>
    <dbReference type="NCBI Taxonomy" id="191816"/>
    <lineage>
        <taxon>Eukaryota</taxon>
        <taxon>Metazoa</taxon>
        <taxon>Chordata</taxon>
        <taxon>Craniata</taxon>
        <taxon>Vertebrata</taxon>
        <taxon>Euteleostomi</taxon>
        <taxon>Mammalia</taxon>
        <taxon>Eutheria</taxon>
        <taxon>Laurasiatheria</taxon>
        <taxon>Carnivora</taxon>
        <taxon>Feliformia</taxon>
        <taxon>Felidae</taxon>
        <taxon>Felinae</taxon>
        <taxon>Lynx</taxon>
    </lineage>
</organism>
<dbReference type="EMBL" id="CAAGRJ010028899">
    <property type="protein sequence ID" value="VFV40389.1"/>
    <property type="molecule type" value="Genomic_DNA"/>
</dbReference>
<dbReference type="Proteomes" id="UP000386466">
    <property type="component" value="Unassembled WGS sequence"/>
</dbReference>
<evidence type="ECO:0000313" key="2">
    <source>
        <dbReference type="Proteomes" id="UP000386466"/>
    </source>
</evidence>